<comment type="subunit">
    <text evidence="2">Homodimer.</text>
</comment>
<reference evidence="16" key="1">
    <citation type="submission" date="2016-10" db="EMBL/GenBank/DDBJ databases">
        <authorList>
            <person name="Varghese N."/>
        </authorList>
    </citation>
    <scope>NUCLEOTIDE SEQUENCE [LARGE SCALE GENOMIC DNA]</scope>
    <source>
        <strain evidence="16">DSM 24868</strain>
    </source>
</reference>
<feature type="binding site" evidence="12">
    <location>
        <position position="120"/>
    </location>
    <ligand>
        <name>L-histidine</name>
        <dbReference type="ChEBI" id="CHEBI:57595"/>
    </ligand>
</feature>
<keyword evidence="5" id="KW-0963">Cytoplasm</keyword>
<dbReference type="SUPFAM" id="SSF55681">
    <property type="entry name" value="Class II aaRS and biotin synthetases"/>
    <property type="match status" value="1"/>
</dbReference>
<feature type="binding site" evidence="12">
    <location>
        <position position="293"/>
    </location>
    <ligand>
        <name>L-histidine</name>
        <dbReference type="ChEBI" id="CHEBI:57595"/>
    </ligand>
</feature>
<dbReference type="Pfam" id="PF13393">
    <property type="entry name" value="tRNA-synt_His"/>
    <property type="match status" value="1"/>
</dbReference>
<dbReference type="Gene3D" id="3.30.930.10">
    <property type="entry name" value="Bira Bifunctional Protein, Domain 2"/>
    <property type="match status" value="1"/>
</dbReference>
<organism evidence="15 16">
    <name type="scientific">Demequina mangrovi</name>
    <dbReference type="NCBI Taxonomy" id="1043493"/>
    <lineage>
        <taxon>Bacteria</taxon>
        <taxon>Bacillati</taxon>
        <taxon>Actinomycetota</taxon>
        <taxon>Actinomycetes</taxon>
        <taxon>Micrococcales</taxon>
        <taxon>Demequinaceae</taxon>
        <taxon>Demequina</taxon>
    </lineage>
</organism>
<evidence type="ECO:0000256" key="9">
    <source>
        <dbReference type="ARBA" id="ARBA00023146"/>
    </source>
</evidence>
<feature type="region of interest" description="Disordered" evidence="13">
    <location>
        <begin position="434"/>
        <end position="459"/>
    </location>
</feature>
<comment type="similarity">
    <text evidence="1">Belongs to the class-II aminoacyl-tRNA synthetase family.</text>
</comment>
<dbReference type="PIRSF" id="PIRSF001549">
    <property type="entry name" value="His-tRNA_synth"/>
    <property type="match status" value="1"/>
</dbReference>
<evidence type="ECO:0000256" key="2">
    <source>
        <dbReference type="ARBA" id="ARBA00011738"/>
    </source>
</evidence>
<evidence type="ECO:0000256" key="12">
    <source>
        <dbReference type="PIRSR" id="PIRSR001549-1"/>
    </source>
</evidence>
<keyword evidence="8" id="KW-0648">Protein biosynthesis</keyword>
<protein>
    <recommendedName>
        <fullName evidence="4 11">Histidine--tRNA ligase</fullName>
        <ecNumber evidence="3 11">6.1.1.21</ecNumber>
    </recommendedName>
</protein>
<evidence type="ECO:0000256" key="8">
    <source>
        <dbReference type="ARBA" id="ARBA00022917"/>
    </source>
</evidence>
<evidence type="ECO:0000256" key="6">
    <source>
        <dbReference type="ARBA" id="ARBA00022741"/>
    </source>
</evidence>
<keyword evidence="9 15" id="KW-0030">Aminoacyl-tRNA synthetase</keyword>
<dbReference type="GO" id="GO:0005737">
    <property type="term" value="C:cytoplasm"/>
    <property type="evidence" value="ECO:0007669"/>
    <property type="project" value="UniProtKB-UniRule"/>
</dbReference>
<keyword evidence="16" id="KW-1185">Reference proteome</keyword>
<evidence type="ECO:0000313" key="16">
    <source>
        <dbReference type="Proteomes" id="UP000183315"/>
    </source>
</evidence>
<dbReference type="InterPro" id="IPR015807">
    <property type="entry name" value="His-tRNA-ligase"/>
</dbReference>
<proteinExistence type="inferred from homology"/>
<accession>A0A1H6U3R7</accession>
<evidence type="ECO:0000256" key="7">
    <source>
        <dbReference type="ARBA" id="ARBA00022840"/>
    </source>
</evidence>
<dbReference type="STRING" id="1043493.SAMN05421637_0249"/>
<evidence type="ECO:0000256" key="13">
    <source>
        <dbReference type="SAM" id="MobiDB-lite"/>
    </source>
</evidence>
<dbReference type="GO" id="GO:0005524">
    <property type="term" value="F:ATP binding"/>
    <property type="evidence" value="ECO:0007669"/>
    <property type="project" value="UniProtKB-KW"/>
</dbReference>
<dbReference type="Gene3D" id="3.40.50.800">
    <property type="entry name" value="Anticodon-binding domain"/>
    <property type="match status" value="1"/>
</dbReference>
<evidence type="ECO:0000256" key="1">
    <source>
        <dbReference type="ARBA" id="ARBA00008226"/>
    </source>
</evidence>
<feature type="domain" description="Aminoacyl-transfer RNA synthetases class-II family profile" evidence="14">
    <location>
        <begin position="30"/>
        <end position="360"/>
    </location>
</feature>
<comment type="catalytic activity">
    <reaction evidence="10">
        <text>tRNA(His) + L-histidine + ATP = L-histidyl-tRNA(His) + AMP + diphosphate + H(+)</text>
        <dbReference type="Rhea" id="RHEA:17313"/>
        <dbReference type="Rhea" id="RHEA-COMP:9665"/>
        <dbReference type="Rhea" id="RHEA-COMP:9689"/>
        <dbReference type="ChEBI" id="CHEBI:15378"/>
        <dbReference type="ChEBI" id="CHEBI:30616"/>
        <dbReference type="ChEBI" id="CHEBI:33019"/>
        <dbReference type="ChEBI" id="CHEBI:57595"/>
        <dbReference type="ChEBI" id="CHEBI:78442"/>
        <dbReference type="ChEBI" id="CHEBI:78527"/>
        <dbReference type="ChEBI" id="CHEBI:456215"/>
        <dbReference type="EC" id="6.1.1.21"/>
    </reaction>
</comment>
<dbReference type="InterPro" id="IPR036621">
    <property type="entry name" value="Anticodon-bd_dom_sf"/>
</dbReference>
<dbReference type="PANTHER" id="PTHR11476:SF7">
    <property type="entry name" value="HISTIDINE--TRNA LIGASE"/>
    <property type="match status" value="1"/>
</dbReference>
<feature type="binding site" evidence="12">
    <location>
        <begin position="297"/>
        <end position="298"/>
    </location>
    <ligand>
        <name>L-histidine</name>
        <dbReference type="ChEBI" id="CHEBI:57595"/>
    </ligand>
</feature>
<dbReference type="EC" id="6.1.1.21" evidence="3 11"/>
<evidence type="ECO:0000256" key="3">
    <source>
        <dbReference type="ARBA" id="ARBA00012815"/>
    </source>
</evidence>
<name>A0A1H6U3R7_9MICO</name>
<dbReference type="InterPro" id="IPR004154">
    <property type="entry name" value="Anticodon-bd"/>
</dbReference>
<evidence type="ECO:0000313" key="15">
    <source>
        <dbReference type="EMBL" id="SEI86969.1"/>
    </source>
</evidence>
<dbReference type="SUPFAM" id="SSF52954">
    <property type="entry name" value="Class II aaRS ABD-related"/>
    <property type="match status" value="1"/>
</dbReference>
<dbReference type="eggNOG" id="COG0124">
    <property type="taxonomic scope" value="Bacteria"/>
</dbReference>
<feature type="binding site" evidence="12">
    <location>
        <position position="134"/>
    </location>
    <ligand>
        <name>L-histidine</name>
        <dbReference type="ChEBI" id="CHEBI:57595"/>
    </ligand>
</feature>
<dbReference type="EMBL" id="FNZI01000001">
    <property type="protein sequence ID" value="SEI86969.1"/>
    <property type="molecule type" value="Genomic_DNA"/>
</dbReference>
<feature type="binding site" evidence="12">
    <location>
        <position position="138"/>
    </location>
    <ligand>
        <name>L-histidine</name>
        <dbReference type="ChEBI" id="CHEBI:57595"/>
    </ligand>
</feature>
<feature type="binding site" evidence="12">
    <location>
        <begin position="90"/>
        <end position="92"/>
    </location>
    <ligand>
        <name>L-histidine</name>
        <dbReference type="ChEBI" id="CHEBI:57595"/>
    </ligand>
</feature>
<keyword evidence="6" id="KW-0547">Nucleotide-binding</keyword>
<evidence type="ECO:0000256" key="10">
    <source>
        <dbReference type="ARBA" id="ARBA00047639"/>
    </source>
</evidence>
<keyword evidence="9 15" id="KW-0436">Ligase</keyword>
<dbReference type="GO" id="GO:0006427">
    <property type="term" value="P:histidyl-tRNA aminoacylation"/>
    <property type="evidence" value="ECO:0007669"/>
    <property type="project" value="UniProtKB-UniRule"/>
</dbReference>
<evidence type="ECO:0000256" key="11">
    <source>
        <dbReference type="NCBIfam" id="TIGR00442"/>
    </source>
</evidence>
<dbReference type="Proteomes" id="UP000183315">
    <property type="component" value="Unassembled WGS sequence"/>
</dbReference>
<dbReference type="InterPro" id="IPR041715">
    <property type="entry name" value="HisRS-like_core"/>
</dbReference>
<evidence type="ECO:0000259" key="14">
    <source>
        <dbReference type="PROSITE" id="PS50862"/>
    </source>
</evidence>
<dbReference type="InterPro" id="IPR045864">
    <property type="entry name" value="aa-tRNA-synth_II/BPL/LPL"/>
</dbReference>
<evidence type="ECO:0000256" key="4">
    <source>
        <dbReference type="ARBA" id="ARBA00017399"/>
    </source>
</evidence>
<dbReference type="Pfam" id="PF03129">
    <property type="entry name" value="HGTP_anticodon"/>
    <property type="match status" value="1"/>
</dbReference>
<dbReference type="GO" id="GO:0004821">
    <property type="term" value="F:histidine-tRNA ligase activity"/>
    <property type="evidence" value="ECO:0007669"/>
    <property type="project" value="UniProtKB-UniRule"/>
</dbReference>
<dbReference type="PANTHER" id="PTHR11476">
    <property type="entry name" value="HISTIDYL-TRNA SYNTHETASE"/>
    <property type="match status" value="1"/>
</dbReference>
<gene>
    <name evidence="15" type="ORF">SAMN05421637_0249</name>
</gene>
<dbReference type="CDD" id="cd00773">
    <property type="entry name" value="HisRS-like_core"/>
    <property type="match status" value="1"/>
</dbReference>
<keyword evidence="7" id="KW-0067">ATP-binding</keyword>
<feature type="compositionally biased region" description="Low complexity" evidence="13">
    <location>
        <begin position="439"/>
        <end position="448"/>
    </location>
</feature>
<sequence>MGKNGRMARVQPLSGFPEWTPQERLVEAHVIATLRDVFSLHGFGEIETRVVEPVERLAGDSDASKEIYAIGRLNADEQAGREAKLGLHFDLTVPFARYVEENQGRLQFPFRRFQIQKVWRGERPQEGRFREFYQADIDVVGRDRLPEHLEAEVAIVMARALAALPLPPARMHLNNRGLVEGFYRGVGIVDVAGALRSVDKLDKIGPEGVTEELHGKGVSAEAIHAILELAAIQTPDSSFVDLVEALWDHSPIVEGADEARAQFEAGARSLAVLVDAVNAAVPECAIADLRIARGLDYYTGAVYETLLEGHEDLGSICSGGRYDSLIAGGGFPGVGMSIGVSRLVSRMLGAGLATASRAVPQAVLVAVTDEEHRAASSAIADRLRARGIPTEVSPNAAKFGKQIQYADRRGIPFVWFPDAGDGTSLDGEVKDIRSGEQTPADADAWAPPTEDLNPRIVRG</sequence>
<dbReference type="PROSITE" id="PS50862">
    <property type="entry name" value="AA_TRNA_LIGASE_II"/>
    <property type="match status" value="1"/>
</dbReference>
<dbReference type="InterPro" id="IPR004516">
    <property type="entry name" value="HisRS/HisZ"/>
</dbReference>
<dbReference type="NCBIfam" id="TIGR00442">
    <property type="entry name" value="hisS"/>
    <property type="match status" value="1"/>
</dbReference>
<dbReference type="AlphaFoldDB" id="A0A1H6U3R7"/>
<evidence type="ECO:0000256" key="5">
    <source>
        <dbReference type="ARBA" id="ARBA00022490"/>
    </source>
</evidence>
<dbReference type="InterPro" id="IPR006195">
    <property type="entry name" value="aa-tRNA-synth_II"/>
</dbReference>